<proteinExistence type="predicted"/>
<dbReference type="AlphaFoldDB" id="A0A0A2C4W5"/>
<keyword evidence="1" id="KW-1133">Transmembrane helix</keyword>
<keyword evidence="1" id="KW-0812">Transmembrane</keyword>
<accession>A0A0A2C4W5</accession>
<sequence length="52" mass="5831">MSYLPNLFIVSFGEIDIPPLLFALIIFLTIFVFLAVLISTTKLIQSLVKDSD</sequence>
<keyword evidence="1" id="KW-0472">Membrane</keyword>
<dbReference type="EMBL" id="JNAX01000015">
    <property type="protein sequence ID" value="KGG19674.1"/>
    <property type="molecule type" value="Genomic_DNA"/>
</dbReference>
<evidence type="ECO:0000256" key="1">
    <source>
        <dbReference type="SAM" id="Phobius"/>
    </source>
</evidence>
<dbReference type="Proteomes" id="UP000030392">
    <property type="component" value="Unassembled WGS sequence"/>
</dbReference>
<reference evidence="3" key="1">
    <citation type="journal article" date="2014" name="Sci. Data">
        <title>Genomes of diverse isolates of the marine cyanobacterium Prochlorococcus.</title>
        <authorList>
            <person name="Biller S."/>
            <person name="Berube P."/>
            <person name="Thompson J."/>
            <person name="Kelly L."/>
            <person name="Roggensack S."/>
            <person name="Awad L."/>
            <person name="Roache-Johnson K."/>
            <person name="Ding H."/>
            <person name="Giovannoni S.J."/>
            <person name="Moore L.R."/>
            <person name="Chisholm S.W."/>
        </authorList>
    </citation>
    <scope>NUCLEOTIDE SEQUENCE [LARGE SCALE GENOMIC DNA]</scope>
    <source>
        <strain evidence="3">PAC1</strain>
    </source>
</reference>
<gene>
    <name evidence="2" type="ORF">EV03_2060</name>
</gene>
<evidence type="ECO:0000313" key="2">
    <source>
        <dbReference type="EMBL" id="KGG19674.1"/>
    </source>
</evidence>
<organism evidence="2 3">
    <name type="scientific">Prochlorococcus marinus str. PAC1</name>
    <dbReference type="NCBI Taxonomy" id="59924"/>
    <lineage>
        <taxon>Bacteria</taxon>
        <taxon>Bacillati</taxon>
        <taxon>Cyanobacteriota</taxon>
        <taxon>Cyanophyceae</taxon>
        <taxon>Synechococcales</taxon>
        <taxon>Prochlorococcaceae</taxon>
        <taxon>Prochlorococcus</taxon>
    </lineage>
</organism>
<evidence type="ECO:0000313" key="3">
    <source>
        <dbReference type="Proteomes" id="UP000030392"/>
    </source>
</evidence>
<comment type="caution">
    <text evidence="2">The sequence shown here is derived from an EMBL/GenBank/DDBJ whole genome shotgun (WGS) entry which is preliminary data.</text>
</comment>
<feature type="transmembrane region" description="Helical" evidence="1">
    <location>
        <begin position="20"/>
        <end position="39"/>
    </location>
</feature>
<protein>
    <submittedName>
        <fullName evidence="2">Uncharacterized protein</fullName>
    </submittedName>
</protein>
<name>A0A0A2C4W5_PROMR</name>